<dbReference type="Proteomes" id="UP000032180">
    <property type="component" value="Chromosome 3"/>
</dbReference>
<reference evidence="2 3" key="1">
    <citation type="submission" date="2012-08" db="EMBL/GenBank/DDBJ databases">
        <title>Oryza genome evolution.</title>
        <authorList>
            <person name="Wing R.A."/>
        </authorList>
    </citation>
    <scope>NUCLEOTIDE SEQUENCE</scope>
</reference>
<sequence length="145" mass="16070">MEAMPTTPSSSATMSPSLTHEPDEMNAAHRPDDMEVGQQPSQMDTEHRPDGMEAMKQPDDMEVAGKQADAMEVASKPTQSHLDTNTAPQLIREKIGQTYDYLPQDYGLSKQDEIAVATVLFGDPKHTLVSIDDVFVKKYEMDCLL</sequence>
<name>A0A0D9VSI1_9ORYZ</name>
<keyword evidence="3" id="KW-1185">Reference proteome</keyword>
<protein>
    <submittedName>
        <fullName evidence="2">Uncharacterized protein</fullName>
    </submittedName>
</protein>
<proteinExistence type="predicted"/>
<dbReference type="HOGENOM" id="CLU_1789672_0_0_1"/>
<reference evidence="2" key="3">
    <citation type="submission" date="2015-04" db="UniProtKB">
        <authorList>
            <consortium name="EnsemblPlants"/>
        </authorList>
    </citation>
    <scope>IDENTIFICATION</scope>
</reference>
<dbReference type="EnsemblPlants" id="LPERR03G10950.1">
    <property type="protein sequence ID" value="LPERR03G10950.1"/>
    <property type="gene ID" value="LPERR03G10950"/>
</dbReference>
<reference evidence="3" key="2">
    <citation type="submission" date="2013-12" db="EMBL/GenBank/DDBJ databases">
        <authorList>
            <person name="Yu Y."/>
            <person name="Lee S."/>
            <person name="de Baynast K."/>
            <person name="Wissotski M."/>
            <person name="Liu L."/>
            <person name="Talag J."/>
            <person name="Goicoechea J."/>
            <person name="Angelova A."/>
            <person name="Jetty R."/>
            <person name="Kudrna D."/>
            <person name="Golser W."/>
            <person name="Rivera L."/>
            <person name="Zhang J."/>
            <person name="Wing R."/>
        </authorList>
    </citation>
    <scope>NUCLEOTIDE SEQUENCE</scope>
</reference>
<evidence type="ECO:0000256" key="1">
    <source>
        <dbReference type="SAM" id="MobiDB-lite"/>
    </source>
</evidence>
<feature type="region of interest" description="Disordered" evidence="1">
    <location>
        <begin position="1"/>
        <end position="87"/>
    </location>
</feature>
<evidence type="ECO:0000313" key="3">
    <source>
        <dbReference type="Proteomes" id="UP000032180"/>
    </source>
</evidence>
<feature type="compositionally biased region" description="Polar residues" evidence="1">
    <location>
        <begin position="76"/>
        <end position="87"/>
    </location>
</feature>
<organism evidence="2 3">
    <name type="scientific">Leersia perrieri</name>
    <dbReference type="NCBI Taxonomy" id="77586"/>
    <lineage>
        <taxon>Eukaryota</taxon>
        <taxon>Viridiplantae</taxon>
        <taxon>Streptophyta</taxon>
        <taxon>Embryophyta</taxon>
        <taxon>Tracheophyta</taxon>
        <taxon>Spermatophyta</taxon>
        <taxon>Magnoliopsida</taxon>
        <taxon>Liliopsida</taxon>
        <taxon>Poales</taxon>
        <taxon>Poaceae</taxon>
        <taxon>BOP clade</taxon>
        <taxon>Oryzoideae</taxon>
        <taxon>Oryzeae</taxon>
        <taxon>Oryzinae</taxon>
        <taxon>Leersia</taxon>
    </lineage>
</organism>
<accession>A0A0D9VSI1</accession>
<feature type="compositionally biased region" description="Basic and acidic residues" evidence="1">
    <location>
        <begin position="20"/>
        <end position="33"/>
    </location>
</feature>
<feature type="compositionally biased region" description="Basic and acidic residues" evidence="1">
    <location>
        <begin position="44"/>
        <end position="59"/>
    </location>
</feature>
<dbReference type="Gramene" id="LPERR03G10950.1">
    <property type="protein sequence ID" value="LPERR03G10950.1"/>
    <property type="gene ID" value="LPERR03G10950"/>
</dbReference>
<evidence type="ECO:0000313" key="2">
    <source>
        <dbReference type="EnsemblPlants" id="LPERR03G10950.1"/>
    </source>
</evidence>
<feature type="compositionally biased region" description="Low complexity" evidence="1">
    <location>
        <begin position="1"/>
        <end position="17"/>
    </location>
</feature>
<dbReference type="AlphaFoldDB" id="A0A0D9VSI1"/>